<organism evidence="1 2">
    <name type="scientific">Kitasatospora xanthocidica</name>
    <dbReference type="NCBI Taxonomy" id="83382"/>
    <lineage>
        <taxon>Bacteria</taxon>
        <taxon>Bacillati</taxon>
        <taxon>Actinomycetota</taxon>
        <taxon>Actinomycetes</taxon>
        <taxon>Kitasatosporales</taxon>
        <taxon>Streptomycetaceae</taxon>
        <taxon>Kitasatospora</taxon>
    </lineage>
</organism>
<proteinExistence type="predicted"/>
<evidence type="ECO:0000313" key="1">
    <source>
        <dbReference type="EMBL" id="RGD62186.1"/>
    </source>
</evidence>
<gene>
    <name evidence="1" type="ORF">DR950_34520</name>
</gene>
<comment type="caution">
    <text evidence="1">The sequence shown here is derived from an EMBL/GenBank/DDBJ whole genome shotgun (WGS) entry which is preliminary data.</text>
</comment>
<dbReference type="EMBL" id="QVIG01000001">
    <property type="protein sequence ID" value="RGD62186.1"/>
    <property type="molecule type" value="Genomic_DNA"/>
</dbReference>
<sequence>MRFTPHEAQFDCTPLVSGAPAEREWALDALAAGAVEVIHRTGYAVFRIGRLRLGVEESRRLSTGIVERVRTALIARGAPARMRLEVDKAQQTYVPEGYTTRTLLPHHDGQHCSYLTPSLQDAPDWDPAQRTYGDSGYTTTAAHKMYQGIFLPEVGEGLSVTTYYDWLGVIDEVLERRGIDRGDDPVAGAARWLGGNLRRGLERQPQHGCAYPSVGAMLGLEETFWHGLSFHHSEADLSKEERRRYPAAVPLARECACGECRGEAARLFCHQLLMATGLTWARFRRRWEVLAPGEHCDLLLGHNLTMLHGGLAGGAGRIIEPLCLVVDEPSGPEYERWLAASWRRTLPRAR</sequence>
<dbReference type="Proteomes" id="UP000263377">
    <property type="component" value="Unassembled WGS sequence"/>
</dbReference>
<protein>
    <submittedName>
        <fullName evidence="1">Uncharacterized protein</fullName>
    </submittedName>
</protein>
<dbReference type="RefSeq" id="WP_117490483.1">
    <property type="nucleotide sequence ID" value="NZ_QVIG01000001.1"/>
</dbReference>
<evidence type="ECO:0000313" key="2">
    <source>
        <dbReference type="Proteomes" id="UP000263377"/>
    </source>
</evidence>
<reference evidence="1 2" key="1">
    <citation type="submission" date="2018-08" db="EMBL/GenBank/DDBJ databases">
        <title>Diversity &amp; Physiological Properties of Lignin-Decomposing Actinobacteria from Soil.</title>
        <authorList>
            <person name="Roh S.G."/>
            <person name="Kim S.B."/>
        </authorList>
    </citation>
    <scope>NUCLEOTIDE SEQUENCE [LARGE SCALE GENOMIC DNA]</scope>
    <source>
        <strain evidence="1 2">MMS17-GH009</strain>
    </source>
</reference>
<name>A0A373A202_9ACTN</name>
<keyword evidence="2" id="KW-1185">Reference proteome</keyword>
<dbReference type="AlphaFoldDB" id="A0A373A202"/>
<accession>A0A373A202</accession>